<evidence type="ECO:0000313" key="2">
    <source>
        <dbReference type="EMBL" id="MFD1216409.1"/>
    </source>
</evidence>
<dbReference type="Proteomes" id="UP001597264">
    <property type="component" value="Unassembled WGS sequence"/>
</dbReference>
<dbReference type="EMBL" id="JBHTLR010000007">
    <property type="protein sequence ID" value="MFD1216409.1"/>
    <property type="molecule type" value="Genomic_DNA"/>
</dbReference>
<feature type="region of interest" description="Disordered" evidence="1">
    <location>
        <begin position="1"/>
        <end position="139"/>
    </location>
</feature>
<feature type="compositionally biased region" description="Basic and acidic residues" evidence="1">
    <location>
        <begin position="74"/>
        <end position="102"/>
    </location>
</feature>
<reference evidence="3" key="1">
    <citation type="journal article" date="2019" name="Int. J. Syst. Evol. Microbiol.">
        <title>The Global Catalogue of Microorganisms (GCM) 10K type strain sequencing project: providing services to taxonomists for standard genome sequencing and annotation.</title>
        <authorList>
            <consortium name="The Broad Institute Genomics Platform"/>
            <consortium name="The Broad Institute Genome Sequencing Center for Infectious Disease"/>
            <person name="Wu L."/>
            <person name="Ma J."/>
        </authorList>
    </citation>
    <scope>NUCLEOTIDE SEQUENCE [LARGE SCALE GENOMIC DNA]</scope>
    <source>
        <strain evidence="3">CCUG 54356</strain>
    </source>
</reference>
<gene>
    <name evidence="2" type="ORF">ACFQ2X_07360</name>
</gene>
<protein>
    <submittedName>
        <fullName evidence="2">Uncharacterized protein</fullName>
    </submittedName>
</protein>
<organism evidence="2 3">
    <name type="scientific">Microbulbifer celer</name>
    <dbReference type="NCBI Taxonomy" id="435905"/>
    <lineage>
        <taxon>Bacteria</taxon>
        <taxon>Pseudomonadati</taxon>
        <taxon>Pseudomonadota</taxon>
        <taxon>Gammaproteobacteria</taxon>
        <taxon>Cellvibrionales</taxon>
        <taxon>Microbulbiferaceae</taxon>
        <taxon>Microbulbifer</taxon>
    </lineage>
</organism>
<accession>A0ABW3UAJ4</accession>
<proteinExistence type="predicted"/>
<sequence length="272" mass="30982">MSEYSTEDLLSDKEIPAAEPETPETPTEPTGEEPEPEKPTGEEPEKPEGDDPKKDDSTPEPEKPSDPPEDEEPKDWTFKAVKDERTKRQAAEARAKELEEKLQQFIGGQQQQPEQPKKPDWFNDPETAAQQQQQQMQQMLFEQRAQIGQEIMRDQHDDFDEMETRFFQMLEENPQLGAGLHSAANPAKYAYETAKKAMEAEALKDVDGYKARLREEVRKEEEAKVRAEYEAKLQKQQEKEGAILPSLSDAPSRGGLKSDDWSGPTPLDEILK</sequence>
<name>A0ABW3UAJ4_9GAMM</name>
<comment type="caution">
    <text evidence="2">The sequence shown here is derived from an EMBL/GenBank/DDBJ whole genome shotgun (WGS) entry which is preliminary data.</text>
</comment>
<dbReference type="RefSeq" id="WP_230438507.1">
    <property type="nucleotide sequence ID" value="NZ_CP087715.1"/>
</dbReference>
<feature type="region of interest" description="Disordered" evidence="1">
    <location>
        <begin position="232"/>
        <end position="272"/>
    </location>
</feature>
<feature type="compositionally biased region" description="Low complexity" evidence="1">
    <location>
        <begin position="103"/>
        <end position="114"/>
    </location>
</feature>
<evidence type="ECO:0000256" key="1">
    <source>
        <dbReference type="SAM" id="MobiDB-lite"/>
    </source>
</evidence>
<feature type="compositionally biased region" description="Low complexity" evidence="1">
    <location>
        <begin position="130"/>
        <end position="139"/>
    </location>
</feature>
<feature type="compositionally biased region" description="Basic and acidic residues" evidence="1">
    <location>
        <begin position="232"/>
        <end position="241"/>
    </location>
</feature>
<evidence type="ECO:0000313" key="3">
    <source>
        <dbReference type="Proteomes" id="UP001597264"/>
    </source>
</evidence>
<keyword evidence="3" id="KW-1185">Reference proteome</keyword>
<feature type="compositionally biased region" description="Basic and acidic residues" evidence="1">
    <location>
        <begin position="36"/>
        <end position="66"/>
    </location>
</feature>